<reference evidence="2 3" key="1">
    <citation type="submission" date="2020-02" db="EMBL/GenBank/DDBJ databases">
        <authorList>
            <person name="Ferguson B K."/>
        </authorList>
    </citation>
    <scope>NUCLEOTIDE SEQUENCE [LARGE SCALE GENOMIC DNA]</scope>
</reference>
<feature type="compositionally biased region" description="Polar residues" evidence="1">
    <location>
        <begin position="326"/>
        <end position="335"/>
    </location>
</feature>
<feature type="compositionally biased region" description="Basic residues" evidence="1">
    <location>
        <begin position="280"/>
        <end position="300"/>
    </location>
</feature>
<feature type="compositionally biased region" description="Basic and acidic residues" evidence="1">
    <location>
        <begin position="270"/>
        <end position="279"/>
    </location>
</feature>
<proteinExistence type="predicted"/>
<organism evidence="2 3">
    <name type="scientific">Nesidiocoris tenuis</name>
    <dbReference type="NCBI Taxonomy" id="355587"/>
    <lineage>
        <taxon>Eukaryota</taxon>
        <taxon>Metazoa</taxon>
        <taxon>Ecdysozoa</taxon>
        <taxon>Arthropoda</taxon>
        <taxon>Hexapoda</taxon>
        <taxon>Insecta</taxon>
        <taxon>Pterygota</taxon>
        <taxon>Neoptera</taxon>
        <taxon>Paraneoptera</taxon>
        <taxon>Hemiptera</taxon>
        <taxon>Heteroptera</taxon>
        <taxon>Panheteroptera</taxon>
        <taxon>Cimicomorpha</taxon>
        <taxon>Miridae</taxon>
        <taxon>Dicyphina</taxon>
        <taxon>Nesidiocoris</taxon>
    </lineage>
</organism>
<dbReference type="EMBL" id="CADCXU010016601">
    <property type="protein sequence ID" value="CAB0005754.1"/>
    <property type="molecule type" value="Genomic_DNA"/>
</dbReference>
<feature type="region of interest" description="Disordered" evidence="1">
    <location>
        <begin position="34"/>
        <end position="138"/>
    </location>
</feature>
<evidence type="ECO:0000313" key="3">
    <source>
        <dbReference type="Proteomes" id="UP000479000"/>
    </source>
</evidence>
<evidence type="ECO:0000313" key="2">
    <source>
        <dbReference type="EMBL" id="CAB0005754.1"/>
    </source>
</evidence>
<feature type="compositionally biased region" description="Basic and acidic residues" evidence="1">
    <location>
        <begin position="81"/>
        <end position="101"/>
    </location>
</feature>
<keyword evidence="3" id="KW-1185">Reference proteome</keyword>
<feature type="region of interest" description="Disordered" evidence="1">
    <location>
        <begin position="270"/>
        <end position="339"/>
    </location>
</feature>
<gene>
    <name evidence="2" type="ORF">NTEN_LOCUS11231</name>
</gene>
<feature type="compositionally biased region" description="Polar residues" evidence="1">
    <location>
        <begin position="115"/>
        <end position="128"/>
    </location>
</feature>
<dbReference type="AlphaFoldDB" id="A0A6H5GNW0"/>
<evidence type="ECO:0000256" key="1">
    <source>
        <dbReference type="SAM" id="MobiDB-lite"/>
    </source>
</evidence>
<sequence>MSHERDYVSSASCARIPAELDPYTFDERCENGASSLQSFDNKKGSTHLLEGKPGKSISSSTQKRTKRKRIETDEATEQEEESSRLEHLSLTAKHEMTDESSHAALPIRRKRKANPGTSQTQDSVSSTKSSRHVDHDSVYEESTDLLSAAREEQLKTGFKLRKMRRKCCQEVPRTMAFGNEKVLAEEPIMLQQRNIDTLRVGCNNDSVICIDAVEPETFDVDLEISPTKPHISVNQEVLSEQPISAIVAPSEISLANEDFPEHTVKLKNRNSIDRIVAEKRKPRNRSRQRSKPKKRSRKTGKFLGNSTVKSAPETGMKPLPEDNDETPSNPGSPSMYNELLNTGFHENLQSDSSSQPTSDELFDRLLAEAKNCTKKTVAFADNLLILDDFDPLPPNPSKGLRVLPARAVSSVRFGGDPLRLGPSPSPIGGPGLARLNSRSPIGRIRRLQLRGRSFLTTTYSSCSGSDQAQSGDNRRLATWATEGRQHLNFGLNIDAKSECRKGAEFKFS</sequence>
<name>A0A6H5GNW0_9HEMI</name>
<accession>A0A6H5GNW0</accession>
<protein>
    <submittedName>
        <fullName evidence="2">Uncharacterized protein</fullName>
    </submittedName>
</protein>
<dbReference type="Proteomes" id="UP000479000">
    <property type="component" value="Unassembled WGS sequence"/>
</dbReference>